<evidence type="ECO:0000256" key="1">
    <source>
        <dbReference type="SAM" id="MobiDB-lite"/>
    </source>
</evidence>
<comment type="caution">
    <text evidence="2">The sequence shown here is derived from an EMBL/GenBank/DDBJ whole genome shotgun (WGS) entry which is preliminary data.</text>
</comment>
<gene>
    <name evidence="2" type="ORF">DFH94DRAFT_679766</name>
</gene>
<dbReference type="Proteomes" id="UP000759537">
    <property type="component" value="Unassembled WGS sequence"/>
</dbReference>
<sequence>MACALLMQSLLRLHAPHSAHEADDLVPSNSDYVHVISNRCLHKNCSRSHGIPPHRRSSTPSLTAQQIGNKSTSITACPSPCDGSTVRGRCRTALVPGSATRRALLGGGRPMFQNAVPKSSGLELKRNVGYNWPAAAGTWYRGVTVEGGGVNENRADINQALAATRAQKEQEDPEGDEARTSSPERGHGLKMRKRSVAVADEIDAVLDDAIGREVVRSALEPSPSPTPVKSGTKKANLTLKQGRGLGDQSVDHDVHVGAVVDAIKVALRYRGKRRPGTGIRRAEGDCGSS</sequence>
<reference evidence="2" key="1">
    <citation type="submission" date="2019-10" db="EMBL/GenBank/DDBJ databases">
        <authorList>
            <consortium name="DOE Joint Genome Institute"/>
            <person name="Kuo A."/>
            <person name="Miyauchi S."/>
            <person name="Kiss E."/>
            <person name="Drula E."/>
            <person name="Kohler A."/>
            <person name="Sanchez-Garcia M."/>
            <person name="Andreopoulos B."/>
            <person name="Barry K.W."/>
            <person name="Bonito G."/>
            <person name="Buee M."/>
            <person name="Carver A."/>
            <person name="Chen C."/>
            <person name="Cichocki N."/>
            <person name="Clum A."/>
            <person name="Culley D."/>
            <person name="Crous P.W."/>
            <person name="Fauchery L."/>
            <person name="Girlanda M."/>
            <person name="Hayes R."/>
            <person name="Keri Z."/>
            <person name="LaButti K."/>
            <person name="Lipzen A."/>
            <person name="Lombard V."/>
            <person name="Magnuson J."/>
            <person name="Maillard F."/>
            <person name="Morin E."/>
            <person name="Murat C."/>
            <person name="Nolan M."/>
            <person name="Ohm R."/>
            <person name="Pangilinan J."/>
            <person name="Pereira M."/>
            <person name="Perotto S."/>
            <person name="Peter M."/>
            <person name="Riley R."/>
            <person name="Sitrit Y."/>
            <person name="Stielow B."/>
            <person name="Szollosi G."/>
            <person name="Zifcakova L."/>
            <person name="Stursova M."/>
            <person name="Spatafora J.W."/>
            <person name="Tedersoo L."/>
            <person name="Vaario L.-M."/>
            <person name="Yamada A."/>
            <person name="Yan M."/>
            <person name="Wang P."/>
            <person name="Xu J."/>
            <person name="Bruns T."/>
            <person name="Baldrian P."/>
            <person name="Vilgalys R."/>
            <person name="Henrissat B."/>
            <person name="Grigoriev I.V."/>
            <person name="Hibbett D."/>
            <person name="Nagy L.G."/>
            <person name="Martin F.M."/>
        </authorList>
    </citation>
    <scope>NUCLEOTIDE SEQUENCE</scope>
    <source>
        <strain evidence="2">Prilba</strain>
    </source>
</reference>
<evidence type="ECO:0000313" key="2">
    <source>
        <dbReference type="EMBL" id="KAF8485310.1"/>
    </source>
</evidence>
<protein>
    <submittedName>
        <fullName evidence="2">Uncharacterized protein</fullName>
    </submittedName>
</protein>
<feature type="region of interest" description="Disordered" evidence="1">
    <location>
        <begin position="164"/>
        <end position="193"/>
    </location>
</feature>
<accession>A0A9P5TCR4</accession>
<feature type="compositionally biased region" description="Basic and acidic residues" evidence="1">
    <location>
        <begin position="166"/>
        <end position="187"/>
    </location>
</feature>
<name>A0A9P5TCR4_9AGAM</name>
<dbReference type="EMBL" id="WHVB01000003">
    <property type="protein sequence ID" value="KAF8485310.1"/>
    <property type="molecule type" value="Genomic_DNA"/>
</dbReference>
<evidence type="ECO:0000313" key="3">
    <source>
        <dbReference type="Proteomes" id="UP000759537"/>
    </source>
</evidence>
<keyword evidence="3" id="KW-1185">Reference proteome</keyword>
<organism evidence="2 3">
    <name type="scientific">Russula ochroleuca</name>
    <dbReference type="NCBI Taxonomy" id="152965"/>
    <lineage>
        <taxon>Eukaryota</taxon>
        <taxon>Fungi</taxon>
        <taxon>Dikarya</taxon>
        <taxon>Basidiomycota</taxon>
        <taxon>Agaricomycotina</taxon>
        <taxon>Agaricomycetes</taxon>
        <taxon>Russulales</taxon>
        <taxon>Russulaceae</taxon>
        <taxon>Russula</taxon>
    </lineage>
</organism>
<dbReference type="AlphaFoldDB" id="A0A9P5TCR4"/>
<reference evidence="2" key="2">
    <citation type="journal article" date="2020" name="Nat. Commun.">
        <title>Large-scale genome sequencing of mycorrhizal fungi provides insights into the early evolution of symbiotic traits.</title>
        <authorList>
            <person name="Miyauchi S."/>
            <person name="Kiss E."/>
            <person name="Kuo A."/>
            <person name="Drula E."/>
            <person name="Kohler A."/>
            <person name="Sanchez-Garcia M."/>
            <person name="Morin E."/>
            <person name="Andreopoulos B."/>
            <person name="Barry K.W."/>
            <person name="Bonito G."/>
            <person name="Buee M."/>
            <person name="Carver A."/>
            <person name="Chen C."/>
            <person name="Cichocki N."/>
            <person name="Clum A."/>
            <person name="Culley D."/>
            <person name="Crous P.W."/>
            <person name="Fauchery L."/>
            <person name="Girlanda M."/>
            <person name="Hayes R.D."/>
            <person name="Keri Z."/>
            <person name="LaButti K."/>
            <person name="Lipzen A."/>
            <person name="Lombard V."/>
            <person name="Magnuson J."/>
            <person name="Maillard F."/>
            <person name="Murat C."/>
            <person name="Nolan M."/>
            <person name="Ohm R.A."/>
            <person name="Pangilinan J."/>
            <person name="Pereira M.F."/>
            <person name="Perotto S."/>
            <person name="Peter M."/>
            <person name="Pfister S."/>
            <person name="Riley R."/>
            <person name="Sitrit Y."/>
            <person name="Stielow J.B."/>
            <person name="Szollosi G."/>
            <person name="Zifcakova L."/>
            <person name="Stursova M."/>
            <person name="Spatafora J.W."/>
            <person name="Tedersoo L."/>
            <person name="Vaario L.M."/>
            <person name="Yamada A."/>
            <person name="Yan M."/>
            <person name="Wang P."/>
            <person name="Xu J."/>
            <person name="Bruns T."/>
            <person name="Baldrian P."/>
            <person name="Vilgalys R."/>
            <person name="Dunand C."/>
            <person name="Henrissat B."/>
            <person name="Grigoriev I.V."/>
            <person name="Hibbett D."/>
            <person name="Nagy L.G."/>
            <person name="Martin F.M."/>
        </authorList>
    </citation>
    <scope>NUCLEOTIDE SEQUENCE</scope>
    <source>
        <strain evidence="2">Prilba</strain>
    </source>
</reference>
<proteinExistence type="predicted"/>